<dbReference type="RefSeq" id="WP_204819567.1">
    <property type="nucleotide sequence ID" value="NZ_JANHOF010000003.1"/>
</dbReference>
<organism evidence="3 4">
    <name type="scientific">Paenibacillus mendelii</name>
    <dbReference type="NCBI Taxonomy" id="206163"/>
    <lineage>
        <taxon>Bacteria</taxon>
        <taxon>Bacillati</taxon>
        <taxon>Bacillota</taxon>
        <taxon>Bacilli</taxon>
        <taxon>Bacillales</taxon>
        <taxon>Paenibacillaceae</taxon>
        <taxon>Paenibacillus</taxon>
    </lineage>
</organism>
<gene>
    <name evidence="3" type="ORF">ACFFJ8_14025</name>
</gene>
<keyword evidence="3" id="KW-0378">Hydrolase</keyword>
<dbReference type="PANTHER" id="PTHR46211">
    <property type="entry name" value="GLYCEROPHOSPHORYL DIESTER PHOSPHODIESTERASE"/>
    <property type="match status" value="1"/>
</dbReference>
<dbReference type="PANTHER" id="PTHR46211:SF1">
    <property type="entry name" value="GLYCEROPHOSPHODIESTER PHOSPHODIESTERASE, CYTOPLASMIC"/>
    <property type="match status" value="1"/>
</dbReference>
<dbReference type="InterPro" id="IPR030395">
    <property type="entry name" value="GP_PDE_dom"/>
</dbReference>
<dbReference type="Proteomes" id="UP001589818">
    <property type="component" value="Unassembled WGS sequence"/>
</dbReference>
<proteinExistence type="predicted"/>
<dbReference type="CDD" id="cd08583">
    <property type="entry name" value="PI-PLCc_GDPD_SF_unchar1"/>
    <property type="match status" value="1"/>
</dbReference>
<keyword evidence="4" id="KW-1185">Reference proteome</keyword>
<dbReference type="EC" id="3.1.4.-" evidence="3"/>
<evidence type="ECO:0000259" key="2">
    <source>
        <dbReference type="Pfam" id="PF03009"/>
    </source>
</evidence>
<evidence type="ECO:0000313" key="3">
    <source>
        <dbReference type="EMBL" id="MFC0392486.1"/>
    </source>
</evidence>
<dbReference type="GO" id="GO:0016787">
    <property type="term" value="F:hydrolase activity"/>
    <property type="evidence" value="ECO:0007669"/>
    <property type="project" value="UniProtKB-KW"/>
</dbReference>
<evidence type="ECO:0000256" key="1">
    <source>
        <dbReference type="SAM" id="SignalP"/>
    </source>
</evidence>
<reference evidence="3 4" key="1">
    <citation type="submission" date="2024-09" db="EMBL/GenBank/DDBJ databases">
        <authorList>
            <person name="Sun Q."/>
            <person name="Mori K."/>
        </authorList>
    </citation>
    <scope>NUCLEOTIDE SEQUENCE [LARGE SCALE GENOMIC DNA]</scope>
    <source>
        <strain evidence="3 4">CCM 4839</strain>
    </source>
</reference>
<comment type="caution">
    <text evidence="3">The sequence shown here is derived from an EMBL/GenBank/DDBJ whole genome shotgun (WGS) entry which is preliminary data.</text>
</comment>
<dbReference type="InterPro" id="IPR017946">
    <property type="entry name" value="PLC-like_Pdiesterase_TIM-brl"/>
</dbReference>
<accession>A0ABV6J9K6</accession>
<sequence length="310" mass="36068">MLAKFFLAITLLFTVSVDAAKNRDPAPEWTNYKLVAHGLGEIDSHTYTNTLEAFEHNYKKGHRLFEVDLQLTSDNYLVSRHDWQPYLYKRFEQEAPPEGLDGKPLTLLEIKSLKVHKAYQILDFNDLLGLLEKYPDIYFITDTKDMEPSLVEKQFQTMITAADEEDISLLQRIIPQVYNQDMYRQVDALFPFPSYIYTLYMSPDTPKQVLSFVRDNPRVDAVTMPETLAKTRFLKQLKRAGIITYIHTINDTSKMHDYLLQSTHGFYTDSVTYTDFDTVRIKPTESLSLWQATLKNLFLLPMVGPVLDWL</sequence>
<feature type="chain" id="PRO_5047341521" evidence="1">
    <location>
        <begin position="20"/>
        <end position="310"/>
    </location>
</feature>
<name>A0ABV6J9K6_9BACL</name>
<dbReference type="SUPFAM" id="SSF51695">
    <property type="entry name" value="PLC-like phosphodiesterases"/>
    <property type="match status" value="1"/>
</dbReference>
<keyword evidence="1" id="KW-0732">Signal</keyword>
<dbReference type="Pfam" id="PF03009">
    <property type="entry name" value="GDPD"/>
    <property type="match status" value="1"/>
</dbReference>
<evidence type="ECO:0000313" key="4">
    <source>
        <dbReference type="Proteomes" id="UP001589818"/>
    </source>
</evidence>
<dbReference type="EMBL" id="JBHLVF010000017">
    <property type="protein sequence ID" value="MFC0392486.1"/>
    <property type="molecule type" value="Genomic_DNA"/>
</dbReference>
<feature type="signal peptide" evidence="1">
    <location>
        <begin position="1"/>
        <end position="19"/>
    </location>
</feature>
<dbReference type="Gene3D" id="3.20.20.190">
    <property type="entry name" value="Phosphatidylinositol (PI) phosphodiesterase"/>
    <property type="match status" value="1"/>
</dbReference>
<protein>
    <submittedName>
        <fullName evidence="3">Phosphatidylinositol-specific phospholipase C/glycerophosphodiester phosphodiesterase family protein</fullName>
        <ecNumber evidence="3">3.1.4.-</ecNumber>
    </submittedName>
</protein>
<feature type="domain" description="GP-PDE" evidence="2">
    <location>
        <begin position="46"/>
        <end position="271"/>
    </location>
</feature>